<evidence type="ECO:0000313" key="22">
    <source>
        <dbReference type="EMBL" id="APF20624.1"/>
    </source>
</evidence>
<dbReference type="eggNOG" id="COG0807">
    <property type="taxonomic scope" value="Bacteria"/>
</dbReference>
<evidence type="ECO:0000256" key="10">
    <source>
        <dbReference type="ARBA" id="ARBA00022741"/>
    </source>
</evidence>
<accession>H1XY00</accession>
<evidence type="ECO:0000256" key="3">
    <source>
        <dbReference type="ARBA" id="ARBA00002284"/>
    </source>
</evidence>
<feature type="binding site" evidence="20">
    <location>
        <position position="280"/>
    </location>
    <ligand>
        <name>GTP</name>
        <dbReference type="ChEBI" id="CHEBI:37565"/>
    </ligand>
</feature>
<comment type="cofactor">
    <cofactor evidence="2">
        <name>Mn(2+)</name>
        <dbReference type="ChEBI" id="CHEBI:29035"/>
    </cofactor>
</comment>
<comment type="pathway">
    <text evidence="5 20">Cofactor biosynthesis; riboflavin biosynthesis; 2-hydroxy-3-oxobutyl phosphate from D-ribulose 5-phosphate: step 1/1.</text>
</comment>
<comment type="similarity">
    <text evidence="7 20">In the C-terminal section; belongs to the GTP cyclohydrolase II family.</text>
</comment>
<dbReference type="GO" id="GO:0005525">
    <property type="term" value="F:GTP binding"/>
    <property type="evidence" value="ECO:0007669"/>
    <property type="project" value="UniProtKB-KW"/>
</dbReference>
<dbReference type="EMBL" id="CM001402">
    <property type="protein sequence ID" value="EHO40875.1"/>
    <property type="molecule type" value="Genomic_DNA"/>
</dbReference>
<keyword evidence="15 20" id="KW-0464">Manganese</keyword>
<feature type="binding site" evidence="20">
    <location>
        <position position="359"/>
    </location>
    <ligand>
        <name>GTP</name>
        <dbReference type="ChEBI" id="CHEBI:37565"/>
    </ligand>
</feature>
<dbReference type="InterPro" id="IPR000926">
    <property type="entry name" value="RibA"/>
</dbReference>
<dbReference type="GO" id="GO:0008686">
    <property type="term" value="F:3,4-dihydroxy-2-butanone-4-phosphate synthase activity"/>
    <property type="evidence" value="ECO:0007669"/>
    <property type="project" value="UniProtKB-UniRule"/>
</dbReference>
<dbReference type="GO" id="GO:0008270">
    <property type="term" value="F:zinc ion binding"/>
    <property type="evidence" value="ECO:0007669"/>
    <property type="project" value="UniProtKB-UniRule"/>
</dbReference>
<feature type="domain" description="GTP cyclohydrolase II" evidence="21">
    <location>
        <begin position="216"/>
        <end position="380"/>
    </location>
</feature>
<feature type="binding site" evidence="20">
    <location>
        <begin position="31"/>
        <end position="32"/>
    </location>
    <ligand>
        <name>D-ribulose 5-phosphate</name>
        <dbReference type="ChEBI" id="CHEBI:58121"/>
    </ligand>
</feature>
<dbReference type="NCBIfam" id="TIGR00505">
    <property type="entry name" value="ribA"/>
    <property type="match status" value="1"/>
</dbReference>
<keyword evidence="17 20" id="KW-0511">Multifunctional enzyme</keyword>
<dbReference type="AlphaFoldDB" id="H1XY00"/>
<dbReference type="GO" id="GO:0005829">
    <property type="term" value="C:cytosol"/>
    <property type="evidence" value="ECO:0007669"/>
    <property type="project" value="TreeGrafter"/>
</dbReference>
<evidence type="ECO:0000256" key="14">
    <source>
        <dbReference type="ARBA" id="ARBA00023134"/>
    </source>
</evidence>
<gene>
    <name evidence="20 22" type="primary">ribBA</name>
    <name evidence="22" type="ORF">Cabys_3879</name>
    <name evidence="23" type="ORF">Calab_1249</name>
</gene>
<dbReference type="GO" id="GO:0030145">
    <property type="term" value="F:manganese ion binding"/>
    <property type="evidence" value="ECO:0007669"/>
    <property type="project" value="UniProtKB-UniRule"/>
</dbReference>
<feature type="binding site" evidence="20">
    <location>
        <position position="36"/>
    </location>
    <ligand>
        <name>D-ribulose 5-phosphate</name>
        <dbReference type="ChEBI" id="CHEBI:58121"/>
    </ligand>
</feature>
<dbReference type="FunFam" id="3.90.870.10:FF:000001">
    <property type="entry name" value="Riboflavin biosynthesis protein RibBA"/>
    <property type="match status" value="1"/>
</dbReference>
<evidence type="ECO:0000256" key="15">
    <source>
        <dbReference type="ARBA" id="ARBA00023211"/>
    </source>
</evidence>
<evidence type="ECO:0000259" key="21">
    <source>
        <dbReference type="Pfam" id="PF00925"/>
    </source>
</evidence>
<keyword evidence="16 20" id="KW-0456">Lyase</keyword>
<dbReference type="FunCoup" id="H1XY00">
    <property type="interactions" value="372"/>
</dbReference>
<evidence type="ECO:0000256" key="1">
    <source>
        <dbReference type="ARBA" id="ARBA00000141"/>
    </source>
</evidence>
<feature type="binding site" evidence="20">
    <location>
        <position position="364"/>
    </location>
    <ligand>
        <name>GTP</name>
        <dbReference type="ChEBI" id="CHEBI:37565"/>
    </ligand>
</feature>
<evidence type="ECO:0000256" key="16">
    <source>
        <dbReference type="ARBA" id="ARBA00023239"/>
    </source>
</evidence>
<feature type="binding site" evidence="20">
    <location>
        <position position="32"/>
    </location>
    <ligand>
        <name>Mg(2+)</name>
        <dbReference type="ChEBI" id="CHEBI:18420"/>
        <label>1</label>
    </ligand>
</feature>
<evidence type="ECO:0000313" key="24">
    <source>
        <dbReference type="Proteomes" id="UP000004671"/>
    </source>
</evidence>
<dbReference type="InterPro" id="IPR000422">
    <property type="entry name" value="DHBP_synthase_RibB"/>
</dbReference>
<dbReference type="InterPro" id="IPR017945">
    <property type="entry name" value="DHBP_synth_RibB-like_a/b_dom"/>
</dbReference>
<keyword evidence="8 20" id="KW-0686">Riboflavin biosynthesis</keyword>
<dbReference type="Pfam" id="PF00926">
    <property type="entry name" value="DHBP_synthase"/>
    <property type="match status" value="1"/>
</dbReference>
<dbReference type="PaxDb" id="880073-Calab_1249"/>
<dbReference type="STRING" id="880073.Cabys_3879"/>
<dbReference type="eggNOG" id="COG0108">
    <property type="taxonomic scope" value="Bacteria"/>
</dbReference>
<dbReference type="RefSeq" id="WP_006927938.1">
    <property type="nucleotide sequence ID" value="NZ_CM001402.1"/>
</dbReference>
<dbReference type="NCBIfam" id="NF006803">
    <property type="entry name" value="PRK09311.1"/>
    <property type="match status" value="1"/>
</dbReference>
<dbReference type="FunFam" id="3.40.50.10990:FF:000001">
    <property type="entry name" value="Riboflavin biosynthesis protein RibBA"/>
    <property type="match status" value="1"/>
</dbReference>
<comment type="catalytic activity">
    <reaction evidence="1 20">
        <text>D-ribulose 5-phosphate = (2S)-2-hydroxy-3-oxobutyl phosphate + formate + H(+)</text>
        <dbReference type="Rhea" id="RHEA:18457"/>
        <dbReference type="ChEBI" id="CHEBI:15378"/>
        <dbReference type="ChEBI" id="CHEBI:15740"/>
        <dbReference type="ChEBI" id="CHEBI:58121"/>
        <dbReference type="ChEBI" id="CHEBI:58830"/>
        <dbReference type="EC" id="4.1.99.12"/>
    </reaction>
</comment>
<keyword evidence="11 20" id="KW-0378">Hydrolase</keyword>
<feature type="region of interest" description="DHBP synthase" evidence="20">
    <location>
        <begin position="1"/>
        <end position="207"/>
    </location>
</feature>
<dbReference type="Gene3D" id="3.40.50.10990">
    <property type="entry name" value="GTP cyclohydrolase II"/>
    <property type="match status" value="1"/>
</dbReference>
<evidence type="ECO:0000256" key="19">
    <source>
        <dbReference type="ARBA" id="ARBA00049295"/>
    </source>
</evidence>
<feature type="binding site" evidence="20">
    <location>
        <begin position="146"/>
        <end position="150"/>
    </location>
    <ligand>
        <name>D-ribulose 5-phosphate</name>
        <dbReference type="ChEBI" id="CHEBI:58121"/>
    </ligand>
</feature>
<sequence length="408" mass="45938">MNEEIKFNTIEEAIEDIRNGKMVVVVDDRDRENEGDLIMASELVRPEDVNFITREARGMLCISITEERARELDLDFMVPDNDNSSKHQTPFTVSVDARHGTTTGISAYDRAHTIRVIIDPATRPTDLARPGHIFPLIAKRGGVLRRAGHTEAAMDLARLAGLKPSGILCEIMAADGTMARGKELKAFTQKHNLKIITIADLIEYRRKREKFVRRRVVVDLPTRYGQFKLYLYENTLNTYEHHVALVKGAVADGKPTLVRVHSECLTGDVFGSKRCDCGDQLAAALQMIEKEGRGVLLYMRQEGRGIGLVNKLLAYALQEQGKDTVEANEALGFKPDLRDYGIGAQILKDLGLRKIRLMTNNPKKIVGLKGYDLEVVERVPLEICPNEVNEFYLKTKRDKLGHLFLKDK</sequence>
<feature type="binding site" evidence="20">
    <location>
        <begin position="259"/>
        <end position="263"/>
    </location>
    <ligand>
        <name>GTP</name>
        <dbReference type="ChEBI" id="CHEBI:37565"/>
    </ligand>
</feature>
<keyword evidence="24" id="KW-1185">Reference proteome</keyword>
<dbReference type="PIRSF" id="PIRSF001259">
    <property type="entry name" value="RibA"/>
    <property type="match status" value="1"/>
</dbReference>
<evidence type="ECO:0000313" key="25">
    <source>
        <dbReference type="Proteomes" id="UP000183868"/>
    </source>
</evidence>
<comment type="cofactor">
    <cofactor evidence="20">
        <name>Zn(2+)</name>
        <dbReference type="ChEBI" id="CHEBI:29105"/>
    </cofactor>
    <text evidence="20">Binds 1 zinc ion per subunit.</text>
</comment>
<feature type="binding site" evidence="20">
    <location>
        <begin position="302"/>
        <end position="304"/>
    </location>
    <ligand>
        <name>GTP</name>
        <dbReference type="ChEBI" id="CHEBI:37565"/>
    </ligand>
</feature>
<keyword evidence="10 20" id="KW-0547">Nucleotide-binding</keyword>
<keyword evidence="13 20" id="KW-0460">Magnesium</keyword>
<evidence type="ECO:0000256" key="9">
    <source>
        <dbReference type="ARBA" id="ARBA00022723"/>
    </source>
</evidence>
<evidence type="ECO:0000256" key="20">
    <source>
        <dbReference type="HAMAP-Rule" id="MF_01283"/>
    </source>
</evidence>
<comment type="catalytic activity">
    <reaction evidence="19 20">
        <text>GTP + 4 H2O = 2,5-diamino-6-hydroxy-4-(5-phosphoribosylamino)-pyrimidine + formate + 2 phosphate + 3 H(+)</text>
        <dbReference type="Rhea" id="RHEA:23704"/>
        <dbReference type="ChEBI" id="CHEBI:15377"/>
        <dbReference type="ChEBI" id="CHEBI:15378"/>
        <dbReference type="ChEBI" id="CHEBI:15740"/>
        <dbReference type="ChEBI" id="CHEBI:37565"/>
        <dbReference type="ChEBI" id="CHEBI:43474"/>
        <dbReference type="ChEBI" id="CHEBI:58614"/>
        <dbReference type="EC" id="3.5.4.25"/>
    </reaction>
</comment>
<feature type="binding site" evidence="20">
    <location>
        <position position="170"/>
    </location>
    <ligand>
        <name>D-ribulose 5-phosphate</name>
        <dbReference type="ChEBI" id="CHEBI:58121"/>
    </ligand>
</feature>
<dbReference type="HAMAP" id="MF_01283">
    <property type="entry name" value="RibBA"/>
    <property type="match status" value="1"/>
</dbReference>
<dbReference type="Proteomes" id="UP000004671">
    <property type="component" value="Chromosome"/>
</dbReference>
<proteinExistence type="inferred from homology"/>
<feature type="active site" description="Nucleophile; for GTP cyclohydrolase activity" evidence="20">
    <location>
        <position position="338"/>
    </location>
</feature>
<evidence type="ECO:0000256" key="17">
    <source>
        <dbReference type="ARBA" id="ARBA00023268"/>
    </source>
</evidence>
<comment type="similarity">
    <text evidence="6 20">In the N-terminal section; belongs to the DHBP synthase family.</text>
</comment>
<dbReference type="EC" id="4.1.99.12" evidence="20"/>
<feature type="binding site" evidence="20">
    <location>
        <position position="324"/>
    </location>
    <ligand>
        <name>GTP</name>
        <dbReference type="ChEBI" id="CHEBI:37565"/>
    </ligand>
</feature>
<evidence type="ECO:0000313" key="23">
    <source>
        <dbReference type="EMBL" id="EHO40875.1"/>
    </source>
</evidence>
<comment type="function">
    <text evidence="3 20">Catalyzes the conversion of D-ribulose 5-phosphate to formate and 3,4-dihydroxy-2-butanone 4-phosphate.</text>
</comment>
<dbReference type="OrthoDB" id="9793111at2"/>
<feature type="site" description="Essential for DHBP synthase activity" evidence="20">
    <location>
        <position position="170"/>
    </location>
</feature>
<feature type="binding site" evidence="20">
    <location>
        <position position="277"/>
    </location>
    <ligand>
        <name>Zn(2+)</name>
        <dbReference type="ChEBI" id="CHEBI:29105"/>
        <note>catalytic</note>
    </ligand>
</feature>
<dbReference type="GO" id="GO:0000287">
    <property type="term" value="F:magnesium ion binding"/>
    <property type="evidence" value="ECO:0007669"/>
    <property type="project" value="UniProtKB-UniRule"/>
</dbReference>
<dbReference type="SUPFAM" id="SSF55821">
    <property type="entry name" value="YrdC/RibB"/>
    <property type="match status" value="1"/>
</dbReference>
<evidence type="ECO:0000256" key="12">
    <source>
        <dbReference type="ARBA" id="ARBA00022833"/>
    </source>
</evidence>
<evidence type="ECO:0000256" key="6">
    <source>
        <dbReference type="ARBA" id="ARBA00005520"/>
    </source>
</evidence>
<dbReference type="GO" id="GO:0003935">
    <property type="term" value="F:GTP cyclohydrolase II activity"/>
    <property type="evidence" value="ECO:0007669"/>
    <property type="project" value="UniProtKB-UniRule"/>
</dbReference>
<evidence type="ECO:0000256" key="11">
    <source>
        <dbReference type="ARBA" id="ARBA00022801"/>
    </source>
</evidence>
<dbReference type="InterPro" id="IPR036144">
    <property type="entry name" value="RibA-like_sf"/>
</dbReference>
<dbReference type="UniPathway" id="UPA00275">
    <property type="reaction ID" value="UER00399"/>
</dbReference>
<dbReference type="HAMAP" id="MF_00180">
    <property type="entry name" value="RibB"/>
    <property type="match status" value="1"/>
</dbReference>
<dbReference type="Gene3D" id="3.90.870.10">
    <property type="entry name" value="DHBP synthase"/>
    <property type="match status" value="1"/>
</dbReference>
<feature type="site" description="Essential for DHBP synthase activity" evidence="20">
    <location>
        <position position="132"/>
    </location>
</feature>
<evidence type="ECO:0000256" key="5">
    <source>
        <dbReference type="ARBA" id="ARBA00004904"/>
    </source>
</evidence>
<dbReference type="NCBIfam" id="NF001591">
    <property type="entry name" value="PRK00393.1"/>
    <property type="match status" value="1"/>
</dbReference>
<keyword evidence="9 20" id="KW-0479">Metal-binding</keyword>
<comment type="function">
    <text evidence="18 20">Catalyzes the conversion of GTP to 2,5-diamino-6-ribosylamino-4(3H)-pyrimidinone 5'-phosphate (DARP), formate and pyrophosphate.</text>
</comment>
<reference evidence="23 24" key="1">
    <citation type="submission" date="2011-09" db="EMBL/GenBank/DDBJ databases">
        <title>The permanent draft genome of Caldithrix abyssi DSM 13497.</title>
        <authorList>
            <consortium name="US DOE Joint Genome Institute (JGI-PGF)"/>
            <person name="Lucas S."/>
            <person name="Han J."/>
            <person name="Lapidus A."/>
            <person name="Bruce D."/>
            <person name="Goodwin L."/>
            <person name="Pitluck S."/>
            <person name="Peters L."/>
            <person name="Kyrpides N."/>
            <person name="Mavromatis K."/>
            <person name="Ivanova N."/>
            <person name="Mikhailova N."/>
            <person name="Chertkov O."/>
            <person name="Detter J.C."/>
            <person name="Tapia R."/>
            <person name="Han C."/>
            <person name="Land M."/>
            <person name="Hauser L."/>
            <person name="Markowitz V."/>
            <person name="Cheng J.-F."/>
            <person name="Hugenholtz P."/>
            <person name="Woyke T."/>
            <person name="Wu D."/>
            <person name="Spring S."/>
            <person name="Brambilla E."/>
            <person name="Klenk H.-P."/>
            <person name="Eisen J.A."/>
        </authorList>
    </citation>
    <scope>NUCLEOTIDE SEQUENCE [LARGE SCALE GENOMIC DNA]</scope>
    <source>
        <strain evidence="23 24">DSM 13497</strain>
    </source>
</reference>
<dbReference type="CDD" id="cd00641">
    <property type="entry name" value="GTP_cyclohydro2"/>
    <property type="match status" value="1"/>
</dbReference>
<organism evidence="23 24">
    <name type="scientific">Caldithrix abyssi DSM 13497</name>
    <dbReference type="NCBI Taxonomy" id="880073"/>
    <lineage>
        <taxon>Bacteria</taxon>
        <taxon>Pseudomonadati</taxon>
        <taxon>Calditrichota</taxon>
        <taxon>Calditrichia</taxon>
        <taxon>Calditrichales</taxon>
        <taxon>Calditrichaceae</taxon>
        <taxon>Caldithrix</taxon>
    </lineage>
</organism>
<feature type="binding site" evidence="20">
    <location>
        <position position="149"/>
    </location>
    <ligand>
        <name>Mg(2+)</name>
        <dbReference type="ChEBI" id="CHEBI:18420"/>
        <label>2</label>
    </ligand>
</feature>
<evidence type="ECO:0000256" key="4">
    <source>
        <dbReference type="ARBA" id="ARBA00004853"/>
    </source>
</evidence>
<evidence type="ECO:0000256" key="7">
    <source>
        <dbReference type="ARBA" id="ARBA00008976"/>
    </source>
</evidence>
<dbReference type="InParanoid" id="H1XY00"/>
<dbReference type="GO" id="GO:0009231">
    <property type="term" value="P:riboflavin biosynthetic process"/>
    <property type="evidence" value="ECO:0007669"/>
    <property type="project" value="UniProtKB-UniRule"/>
</dbReference>
<comment type="cofactor">
    <cofactor evidence="20">
        <name>Mg(2+)</name>
        <dbReference type="ChEBI" id="CHEBI:18420"/>
    </cofactor>
    <cofactor evidence="20">
        <name>Mn(2+)</name>
        <dbReference type="ChEBI" id="CHEBI:29035"/>
    </cofactor>
    <text evidence="20">Binds 2 divalent metal cations per subunit. Magnesium or manganese.</text>
</comment>
<dbReference type="PANTHER" id="PTHR21327">
    <property type="entry name" value="GTP CYCLOHYDROLASE II-RELATED"/>
    <property type="match status" value="1"/>
</dbReference>
<evidence type="ECO:0000256" key="18">
    <source>
        <dbReference type="ARBA" id="ARBA00043932"/>
    </source>
</evidence>
<dbReference type="Proteomes" id="UP000183868">
    <property type="component" value="Chromosome"/>
</dbReference>
<dbReference type="EMBL" id="CP018099">
    <property type="protein sequence ID" value="APF20624.1"/>
    <property type="molecule type" value="Genomic_DNA"/>
</dbReference>
<feature type="binding site" evidence="20">
    <location>
        <position position="32"/>
    </location>
    <ligand>
        <name>Mg(2+)</name>
        <dbReference type="ChEBI" id="CHEBI:18420"/>
        <label>2</label>
    </ligand>
</feature>
<evidence type="ECO:0000256" key="2">
    <source>
        <dbReference type="ARBA" id="ARBA00001936"/>
    </source>
</evidence>
<dbReference type="EC" id="3.5.4.25" evidence="20"/>
<keyword evidence="12 20" id="KW-0862">Zinc</keyword>
<dbReference type="InterPro" id="IPR032677">
    <property type="entry name" value="GTP_cyclohydro_II"/>
</dbReference>
<feature type="binding site" evidence="20">
    <location>
        <position position="275"/>
    </location>
    <ligand>
        <name>Zn(2+)</name>
        <dbReference type="ChEBI" id="CHEBI:29105"/>
        <note>catalytic</note>
    </ligand>
</feature>
<dbReference type="SUPFAM" id="SSF142695">
    <property type="entry name" value="RibA-like"/>
    <property type="match status" value="1"/>
</dbReference>
<dbReference type="HOGENOM" id="CLU_020273_1_2_0"/>
<comment type="pathway">
    <text evidence="4 20">Cofactor biosynthesis; riboflavin biosynthesis; 5-amino-6-(D-ribitylamino)uracil from GTP: step 1/4.</text>
</comment>
<reference evidence="22 25" key="2">
    <citation type="submission" date="2016-11" db="EMBL/GenBank/DDBJ databases">
        <title>Genomic analysis of Caldithrix abyssi and proposal of a novel bacterial phylum Caldithrichaeota.</title>
        <authorList>
            <person name="Kublanov I."/>
            <person name="Sigalova O."/>
            <person name="Gavrilov S."/>
            <person name="Lebedinsky A."/>
            <person name="Ivanova N."/>
            <person name="Daum C."/>
            <person name="Reddy T."/>
            <person name="Klenk H.P."/>
            <person name="Goker M."/>
            <person name="Reva O."/>
            <person name="Miroshnichenko M."/>
            <person name="Kyprides N."/>
            <person name="Woyke T."/>
            <person name="Gelfand M."/>
        </authorList>
    </citation>
    <scope>NUCLEOTIDE SEQUENCE [LARGE SCALE GENOMIC DNA]</scope>
    <source>
        <strain evidence="22 25">LF13</strain>
    </source>
</reference>
<feature type="region of interest" description="GTP cyclohydrolase II" evidence="20">
    <location>
        <begin position="208"/>
        <end position="408"/>
    </location>
</feature>
<name>H1XY00_CALAY</name>
<dbReference type="Pfam" id="PF00925">
    <property type="entry name" value="GTP_cyclohydro2"/>
    <property type="match status" value="1"/>
</dbReference>
<feature type="active site" description="Proton acceptor; for GTP cyclohydrolase activity" evidence="20">
    <location>
        <position position="336"/>
    </location>
</feature>
<feature type="binding site" evidence="20">
    <location>
        <position position="264"/>
    </location>
    <ligand>
        <name>Zn(2+)</name>
        <dbReference type="ChEBI" id="CHEBI:29105"/>
        <note>catalytic</note>
    </ligand>
</feature>
<dbReference type="KEGG" id="caby:Cabys_3879"/>
<dbReference type="NCBIfam" id="TIGR00506">
    <property type="entry name" value="ribB"/>
    <property type="match status" value="1"/>
</dbReference>
<dbReference type="HAMAP" id="MF_00179">
    <property type="entry name" value="RibA"/>
    <property type="match status" value="1"/>
</dbReference>
<dbReference type="PANTHER" id="PTHR21327:SF18">
    <property type="entry name" value="3,4-DIHYDROXY-2-BUTANONE 4-PHOSPHATE SYNTHASE"/>
    <property type="match status" value="1"/>
</dbReference>
<evidence type="ECO:0000256" key="13">
    <source>
        <dbReference type="ARBA" id="ARBA00022842"/>
    </source>
</evidence>
<keyword evidence="14 20" id="KW-0342">GTP-binding</keyword>
<evidence type="ECO:0000256" key="8">
    <source>
        <dbReference type="ARBA" id="ARBA00022619"/>
    </source>
</evidence>
<dbReference type="InterPro" id="IPR016299">
    <property type="entry name" value="Riboflavin_synth_RibBA"/>
</dbReference>
<protein>
    <recommendedName>
        <fullName evidence="20">Riboflavin biosynthesis protein RibBA</fullName>
    </recommendedName>
    <domain>
        <recommendedName>
            <fullName evidence="20">3,4-dihydroxy-2-butanone 4-phosphate synthase</fullName>
            <shortName evidence="20">DHBP synthase</shortName>
            <ecNumber evidence="20">4.1.99.12</ecNumber>
        </recommendedName>
    </domain>
    <domain>
        <recommendedName>
            <fullName evidence="20">GTP cyclohydrolase-2</fullName>
            <ecNumber evidence="20">3.5.4.25</ecNumber>
        </recommendedName>
        <alternativeName>
            <fullName evidence="20">GTP cyclohydrolase II</fullName>
        </alternativeName>
    </domain>
</protein>